<dbReference type="PROSITE" id="PS51257">
    <property type="entry name" value="PROKAR_LIPOPROTEIN"/>
    <property type="match status" value="1"/>
</dbReference>
<evidence type="ECO:0000313" key="2">
    <source>
        <dbReference type="Proteomes" id="UP000029707"/>
    </source>
</evidence>
<evidence type="ECO:0000313" key="1">
    <source>
        <dbReference type="EMBL" id="TLD99539.1"/>
    </source>
</evidence>
<name>A0A4U8TH60_9HELI</name>
<protein>
    <recommendedName>
        <fullName evidence="3">Lipoprotein</fullName>
    </recommendedName>
</protein>
<accession>A0A4U8TH60</accession>
<dbReference type="STRING" id="425400.LS65_05600"/>
<dbReference type="Proteomes" id="UP000029707">
    <property type="component" value="Unassembled WGS sequence"/>
</dbReference>
<dbReference type="GeneID" id="82322368"/>
<reference evidence="1 2" key="1">
    <citation type="journal article" date="2014" name="Genome Announc.">
        <title>Draft genome sequences of eight enterohepatic helicobacter species isolated from both laboratory and wild rodents.</title>
        <authorList>
            <person name="Sheh A."/>
            <person name="Shen Z."/>
            <person name="Fox J.G."/>
        </authorList>
    </citation>
    <scope>NUCLEOTIDE SEQUENCE [LARGE SCALE GENOMIC DNA]</scope>
    <source>
        <strain evidence="1 2">MIT 01-6451</strain>
    </source>
</reference>
<dbReference type="RefSeq" id="WP_034362244.1">
    <property type="nucleotide sequence ID" value="NZ_CAJUDB010000032.1"/>
</dbReference>
<sequence>MFDIFKRLFLGSGFMLLPFLFASCAWLEENFQRPDTNPNESIVLEPTKFKILLIDTPRVKFYDFASLKYKSNKNLTLELYKLGKPVGQIVITKQDICMGKDCTSKWIAARAFFGEVSYPTLFDDILAARDIFDGEGKRVANNGAFVQWFVRGGQEFYYERSKNKVLFKNLTANITIGVEDYILPKK</sequence>
<dbReference type="AlphaFoldDB" id="A0A4U8TH60"/>
<gene>
    <name evidence="1" type="ORF">LS65_009325</name>
</gene>
<evidence type="ECO:0008006" key="3">
    <source>
        <dbReference type="Google" id="ProtNLM"/>
    </source>
</evidence>
<organism evidence="1 2">
    <name type="scientific">Helicobacter japonicus</name>
    <dbReference type="NCBI Taxonomy" id="425400"/>
    <lineage>
        <taxon>Bacteria</taxon>
        <taxon>Pseudomonadati</taxon>
        <taxon>Campylobacterota</taxon>
        <taxon>Epsilonproteobacteria</taxon>
        <taxon>Campylobacterales</taxon>
        <taxon>Helicobacteraceae</taxon>
        <taxon>Helicobacter</taxon>
    </lineage>
</organism>
<comment type="caution">
    <text evidence="1">The sequence shown here is derived from an EMBL/GenBank/DDBJ whole genome shotgun (WGS) entry which is preliminary data.</text>
</comment>
<keyword evidence="2" id="KW-1185">Reference proteome</keyword>
<dbReference type="OrthoDB" id="5329047at2"/>
<proteinExistence type="predicted"/>
<dbReference type="EMBL" id="JRMQ02000020">
    <property type="protein sequence ID" value="TLD99539.1"/>
    <property type="molecule type" value="Genomic_DNA"/>
</dbReference>